<dbReference type="Gene3D" id="3.40.50.150">
    <property type="entry name" value="Vaccinia Virus protein VP39"/>
    <property type="match status" value="1"/>
</dbReference>
<proteinExistence type="predicted"/>
<organism evidence="2">
    <name type="scientific">Rhodococcus sp. D-6</name>
    <dbReference type="NCBI Taxonomy" id="1387842"/>
    <lineage>
        <taxon>Bacteria</taxon>
        <taxon>Bacillati</taxon>
        <taxon>Actinomycetota</taxon>
        <taxon>Actinomycetes</taxon>
        <taxon>Mycobacteriales</taxon>
        <taxon>Nocardiaceae</taxon>
        <taxon>Rhodococcus</taxon>
    </lineage>
</organism>
<dbReference type="GO" id="GO:0008168">
    <property type="term" value="F:methyltransferase activity"/>
    <property type="evidence" value="ECO:0007669"/>
    <property type="project" value="UniProtKB-KW"/>
</dbReference>
<dbReference type="InterPro" id="IPR029063">
    <property type="entry name" value="SAM-dependent_MTases_sf"/>
</dbReference>
<name>A0AAU7V3P0_9NOCA</name>
<dbReference type="AlphaFoldDB" id="A0AAU7V3P0"/>
<dbReference type="EMBL" id="CP132970">
    <property type="protein sequence ID" value="XBW06934.1"/>
    <property type="molecule type" value="Genomic_DNA"/>
</dbReference>
<keyword evidence="1" id="KW-0175">Coiled coil</keyword>
<dbReference type="EC" id="2.1.1.-" evidence="2"/>
<dbReference type="RefSeq" id="WP_033098618.1">
    <property type="nucleotide sequence ID" value="NZ_CP132970.1"/>
</dbReference>
<sequence length="284" mass="31969">MRRRWRTMARGKLQRALAEVVDASAQRSCELQDRHHDRVLAELTTTTAQLAAVLEELKHTRSEVSDLKDRLADFEQRQRRDLTYAMDRTATDTAAAFAVANMPTATICDHPHQTLRFALEQVRIPGLALEFGVASGTTLSIIAEALGDDHPIFGFDVFTGLPETWRSGFPAGEFAQQHLPEVPGTELVSGLFGDTLPEFLETHPGDVAFAHLDADLYSSTTTVFDLLGARLVPGTVLVFDEFFNYPGWPEHEFRAWTEYVERTGINFEYLAYTRNNEQVVVRLR</sequence>
<dbReference type="GO" id="GO:0032259">
    <property type="term" value="P:methylation"/>
    <property type="evidence" value="ECO:0007669"/>
    <property type="project" value="UniProtKB-KW"/>
</dbReference>
<dbReference type="PANTHER" id="PTHR40036">
    <property type="entry name" value="MACROCIN O-METHYLTRANSFERASE"/>
    <property type="match status" value="1"/>
</dbReference>
<accession>A0AAU7V3P0</accession>
<evidence type="ECO:0000256" key="1">
    <source>
        <dbReference type="SAM" id="Coils"/>
    </source>
</evidence>
<dbReference type="PANTHER" id="PTHR40036:SF1">
    <property type="entry name" value="MACROCIN O-METHYLTRANSFERASE"/>
    <property type="match status" value="1"/>
</dbReference>
<evidence type="ECO:0000313" key="2">
    <source>
        <dbReference type="EMBL" id="XBW06934.1"/>
    </source>
</evidence>
<reference evidence="2" key="1">
    <citation type="submission" date="2023-08" db="EMBL/GenBank/DDBJ databases">
        <title>The novel hydrolase IpcH responsible for the initial isoprocarb degradation step in Rhodococcus sp. D-6.</title>
        <authorList>
            <person name="Zhu Q."/>
        </authorList>
    </citation>
    <scope>NUCLEOTIDE SEQUENCE</scope>
    <source>
        <strain evidence="2">D-6</strain>
    </source>
</reference>
<dbReference type="Pfam" id="PF13578">
    <property type="entry name" value="Methyltransf_24"/>
    <property type="match status" value="1"/>
</dbReference>
<gene>
    <name evidence="2" type="ORF">RBB84_22530</name>
</gene>
<keyword evidence="2" id="KW-0489">Methyltransferase</keyword>
<protein>
    <submittedName>
        <fullName evidence="2">Class I SAM-dependent methyltransferase</fullName>
        <ecNumber evidence="2">2.1.1.-</ecNumber>
    </submittedName>
</protein>
<dbReference type="KEGG" id="rhox:RBB84_22530"/>
<dbReference type="InterPro" id="IPR008884">
    <property type="entry name" value="TylF_MeTrfase"/>
</dbReference>
<keyword evidence="2" id="KW-0808">Transferase</keyword>
<feature type="coiled-coil region" evidence="1">
    <location>
        <begin position="50"/>
        <end position="77"/>
    </location>
</feature>
<dbReference type="SUPFAM" id="SSF53335">
    <property type="entry name" value="S-adenosyl-L-methionine-dependent methyltransferases"/>
    <property type="match status" value="1"/>
</dbReference>